<accession>A0A5C6CS62</accession>
<keyword evidence="1" id="KW-0472">Membrane</keyword>
<keyword evidence="3" id="KW-1185">Reference proteome</keyword>
<gene>
    <name evidence="2" type="ORF">Pla144_31300</name>
</gene>
<sequence>MDAWTMFWGWLLVIVLLVYAFLAIVITIGGFFDVKMMFTTMVEQHKERMTDDE</sequence>
<dbReference type="EMBL" id="SJPS01000004">
    <property type="protein sequence ID" value="TWU25916.1"/>
    <property type="molecule type" value="Genomic_DNA"/>
</dbReference>
<evidence type="ECO:0000313" key="3">
    <source>
        <dbReference type="Proteomes" id="UP000318437"/>
    </source>
</evidence>
<reference evidence="2 3" key="1">
    <citation type="submission" date="2019-02" db="EMBL/GenBank/DDBJ databases">
        <title>Deep-cultivation of Planctomycetes and their phenomic and genomic characterization uncovers novel biology.</title>
        <authorList>
            <person name="Wiegand S."/>
            <person name="Jogler M."/>
            <person name="Boedeker C."/>
            <person name="Pinto D."/>
            <person name="Vollmers J."/>
            <person name="Rivas-Marin E."/>
            <person name="Kohn T."/>
            <person name="Peeters S.H."/>
            <person name="Heuer A."/>
            <person name="Rast P."/>
            <person name="Oberbeckmann S."/>
            <person name="Bunk B."/>
            <person name="Jeske O."/>
            <person name="Meyerdierks A."/>
            <person name="Storesund J.E."/>
            <person name="Kallscheuer N."/>
            <person name="Luecker S."/>
            <person name="Lage O.M."/>
            <person name="Pohl T."/>
            <person name="Merkel B.J."/>
            <person name="Hornburger P."/>
            <person name="Mueller R.-W."/>
            <person name="Bruemmer F."/>
            <person name="Labrenz M."/>
            <person name="Spormann A.M."/>
            <person name="Op Den Camp H."/>
            <person name="Overmann J."/>
            <person name="Amann R."/>
            <person name="Jetten M.S.M."/>
            <person name="Mascher T."/>
            <person name="Medema M.H."/>
            <person name="Devos D.P."/>
            <person name="Kaster A.-K."/>
            <person name="Ovreas L."/>
            <person name="Rohde M."/>
            <person name="Galperin M.Y."/>
            <person name="Jogler C."/>
        </authorList>
    </citation>
    <scope>NUCLEOTIDE SEQUENCE [LARGE SCALE GENOMIC DNA]</scope>
    <source>
        <strain evidence="2 3">Pla144</strain>
    </source>
</reference>
<comment type="caution">
    <text evidence="2">The sequence shown here is derived from an EMBL/GenBank/DDBJ whole genome shotgun (WGS) entry which is preliminary data.</text>
</comment>
<evidence type="ECO:0000313" key="2">
    <source>
        <dbReference type="EMBL" id="TWU25916.1"/>
    </source>
</evidence>
<keyword evidence="1" id="KW-1133">Transmembrane helix</keyword>
<evidence type="ECO:0000256" key="1">
    <source>
        <dbReference type="SAM" id="Phobius"/>
    </source>
</evidence>
<name>A0A5C6CS62_9BACT</name>
<dbReference type="AlphaFoldDB" id="A0A5C6CS62"/>
<keyword evidence="1" id="KW-0812">Transmembrane</keyword>
<dbReference type="RefSeq" id="WP_197530710.1">
    <property type="nucleotide sequence ID" value="NZ_SJPS01000004.1"/>
</dbReference>
<feature type="transmembrane region" description="Helical" evidence="1">
    <location>
        <begin position="6"/>
        <end position="32"/>
    </location>
</feature>
<proteinExistence type="predicted"/>
<protein>
    <submittedName>
        <fullName evidence="2">Uncharacterized protein</fullName>
    </submittedName>
</protein>
<organism evidence="2 3">
    <name type="scientific">Bythopirellula polymerisocia</name>
    <dbReference type="NCBI Taxonomy" id="2528003"/>
    <lineage>
        <taxon>Bacteria</taxon>
        <taxon>Pseudomonadati</taxon>
        <taxon>Planctomycetota</taxon>
        <taxon>Planctomycetia</taxon>
        <taxon>Pirellulales</taxon>
        <taxon>Lacipirellulaceae</taxon>
        <taxon>Bythopirellula</taxon>
    </lineage>
</organism>
<dbReference type="Proteomes" id="UP000318437">
    <property type="component" value="Unassembled WGS sequence"/>
</dbReference>